<dbReference type="InterPro" id="IPR030489">
    <property type="entry name" value="TR_Rrf2-type_CS"/>
</dbReference>
<protein>
    <submittedName>
        <fullName evidence="1">HTH-type transcriptional regulator iscR</fullName>
    </submittedName>
</protein>
<dbReference type="OrthoDB" id="9808360at2"/>
<dbReference type="GO" id="GO:0005829">
    <property type="term" value="C:cytosol"/>
    <property type="evidence" value="ECO:0007669"/>
    <property type="project" value="TreeGrafter"/>
</dbReference>
<dbReference type="AlphaFoldDB" id="M7NME6"/>
<dbReference type="PANTHER" id="PTHR33221:SF13">
    <property type="entry name" value="TRANSCRIPTIONAL REGULATOR-RELATED"/>
    <property type="match status" value="1"/>
</dbReference>
<dbReference type="NCBIfam" id="TIGR00738">
    <property type="entry name" value="rrf2_super"/>
    <property type="match status" value="1"/>
</dbReference>
<dbReference type="PROSITE" id="PS51197">
    <property type="entry name" value="HTH_RRF2_2"/>
    <property type="match status" value="1"/>
</dbReference>
<evidence type="ECO:0000313" key="2">
    <source>
        <dbReference type="Proteomes" id="UP000011910"/>
    </source>
</evidence>
<organism evidence="1 2">
    <name type="scientific">Cesiribacter andamanensis AMV16</name>
    <dbReference type="NCBI Taxonomy" id="1279009"/>
    <lineage>
        <taxon>Bacteria</taxon>
        <taxon>Pseudomonadati</taxon>
        <taxon>Bacteroidota</taxon>
        <taxon>Cytophagia</taxon>
        <taxon>Cytophagales</taxon>
        <taxon>Cesiribacteraceae</taxon>
        <taxon>Cesiribacter</taxon>
    </lineage>
</organism>
<evidence type="ECO:0000313" key="1">
    <source>
        <dbReference type="EMBL" id="EMR02955.1"/>
    </source>
</evidence>
<gene>
    <name evidence="1" type="primary">iscR</name>
    <name evidence="1" type="ORF">ADICEAN_01928</name>
</gene>
<dbReference type="Gene3D" id="1.10.10.10">
    <property type="entry name" value="Winged helix-like DNA-binding domain superfamily/Winged helix DNA-binding domain"/>
    <property type="match status" value="1"/>
</dbReference>
<dbReference type="EMBL" id="AODQ01000040">
    <property type="protein sequence ID" value="EMR02955.1"/>
    <property type="molecule type" value="Genomic_DNA"/>
</dbReference>
<dbReference type="STRING" id="1279009.ADICEAN_01928"/>
<comment type="caution">
    <text evidence="1">The sequence shown here is derived from an EMBL/GenBank/DDBJ whole genome shotgun (WGS) entry which is preliminary data.</text>
</comment>
<dbReference type="eggNOG" id="COG1959">
    <property type="taxonomic scope" value="Bacteria"/>
</dbReference>
<dbReference type="InterPro" id="IPR036390">
    <property type="entry name" value="WH_DNA-bd_sf"/>
</dbReference>
<reference evidence="1 2" key="1">
    <citation type="journal article" date="2013" name="Genome Announc.">
        <title>Draft Genome Sequence of Cesiribacter andamanensis Strain AMV16T, Isolated from a Soil Sample from a Mud Volcano in the Andaman Islands, India.</title>
        <authorList>
            <person name="Shivaji S."/>
            <person name="Ara S."/>
            <person name="Begum Z."/>
            <person name="Srinivas T.N."/>
            <person name="Singh A."/>
            <person name="Kumar Pinnaka A."/>
        </authorList>
    </citation>
    <scope>NUCLEOTIDE SEQUENCE [LARGE SCALE GENOMIC DNA]</scope>
    <source>
        <strain evidence="1 2">AMV16</strain>
    </source>
</reference>
<dbReference type="Proteomes" id="UP000011910">
    <property type="component" value="Unassembled WGS sequence"/>
</dbReference>
<dbReference type="PANTHER" id="PTHR33221">
    <property type="entry name" value="WINGED HELIX-TURN-HELIX TRANSCRIPTIONAL REGULATOR, RRF2 FAMILY"/>
    <property type="match status" value="1"/>
</dbReference>
<dbReference type="Pfam" id="PF02082">
    <property type="entry name" value="Rrf2"/>
    <property type="match status" value="1"/>
</dbReference>
<dbReference type="InterPro" id="IPR000944">
    <property type="entry name" value="Tscrpt_reg_Rrf2"/>
</dbReference>
<dbReference type="SUPFAM" id="SSF46785">
    <property type="entry name" value="Winged helix' DNA-binding domain"/>
    <property type="match status" value="1"/>
</dbReference>
<dbReference type="PROSITE" id="PS01332">
    <property type="entry name" value="HTH_RRF2_1"/>
    <property type="match status" value="1"/>
</dbReference>
<dbReference type="InterPro" id="IPR036388">
    <property type="entry name" value="WH-like_DNA-bd_sf"/>
</dbReference>
<proteinExistence type="predicted"/>
<sequence length="148" mass="16389">MLTKTSEYAIRSLMYIAIHSSETNKVGIKEVASELELPLHFIGKILQDLVRKGIIASVKGPHGGFYLDRPASTITLMDVVRVIDGGEAFKRCGLGMKQCSDAHPCPLHEDFKVYRDGLARVFNKRTIHDLTHEVEAGHAFLTNLAVNS</sequence>
<dbReference type="GO" id="GO:0003700">
    <property type="term" value="F:DNA-binding transcription factor activity"/>
    <property type="evidence" value="ECO:0007669"/>
    <property type="project" value="TreeGrafter"/>
</dbReference>
<name>M7NME6_9BACT</name>
<keyword evidence="2" id="KW-1185">Reference proteome</keyword>
<accession>M7NME6</accession>